<sequence>MAFLTFSTRDYFFKSEDDPDLIVEMLEERRRKGINDSPKSLDSSMESGMLDLVGGHELWTVGVFNEPQKEVFLLVVMVGVYALDQTFRIEEEIGDVGFLCYVGGLLVHAVHGADGQVMDVTHVRRHEDGKVGVF</sequence>
<evidence type="ECO:0000313" key="1">
    <source>
        <dbReference type="EMBL" id="EAW10040.1"/>
    </source>
</evidence>
<dbReference type="AlphaFoldDB" id="A1CLL6"/>
<protein>
    <submittedName>
        <fullName evidence="1">Uncharacterized protein</fullName>
    </submittedName>
</protein>
<reference evidence="1 2" key="1">
    <citation type="journal article" date="2008" name="PLoS Genet.">
        <title>Genomic islands in the pathogenic filamentous fungus Aspergillus fumigatus.</title>
        <authorList>
            <person name="Fedorova N.D."/>
            <person name="Khaldi N."/>
            <person name="Joardar V.S."/>
            <person name="Maiti R."/>
            <person name="Amedeo P."/>
            <person name="Anderson M.J."/>
            <person name="Crabtree J."/>
            <person name="Silva J.C."/>
            <person name="Badger J.H."/>
            <person name="Albarraq A."/>
            <person name="Angiuoli S."/>
            <person name="Bussey H."/>
            <person name="Bowyer P."/>
            <person name="Cotty P.J."/>
            <person name="Dyer P.S."/>
            <person name="Egan A."/>
            <person name="Galens K."/>
            <person name="Fraser-Liggett C.M."/>
            <person name="Haas B.J."/>
            <person name="Inman J.M."/>
            <person name="Kent R."/>
            <person name="Lemieux S."/>
            <person name="Malavazi I."/>
            <person name="Orvis J."/>
            <person name="Roemer T."/>
            <person name="Ronning C.M."/>
            <person name="Sundaram J.P."/>
            <person name="Sutton G."/>
            <person name="Turner G."/>
            <person name="Venter J.C."/>
            <person name="White O.R."/>
            <person name="Whitty B.R."/>
            <person name="Youngman P."/>
            <person name="Wolfe K.H."/>
            <person name="Goldman G.H."/>
            <person name="Wortman J.R."/>
            <person name="Jiang B."/>
            <person name="Denning D.W."/>
            <person name="Nierman W.C."/>
        </authorList>
    </citation>
    <scope>NUCLEOTIDE SEQUENCE [LARGE SCALE GENOMIC DNA]</scope>
    <source>
        <strain evidence="2">ATCC 1007 / CBS 513.65 / DSM 816 / NCTC 3887 / NRRL 1</strain>
    </source>
</reference>
<dbReference type="KEGG" id="act:ACLA_042630"/>
<organism evidence="1 2">
    <name type="scientific">Aspergillus clavatus (strain ATCC 1007 / CBS 513.65 / DSM 816 / NCTC 3887 / NRRL 1 / QM 1276 / 107)</name>
    <dbReference type="NCBI Taxonomy" id="344612"/>
    <lineage>
        <taxon>Eukaryota</taxon>
        <taxon>Fungi</taxon>
        <taxon>Dikarya</taxon>
        <taxon>Ascomycota</taxon>
        <taxon>Pezizomycotina</taxon>
        <taxon>Eurotiomycetes</taxon>
        <taxon>Eurotiomycetidae</taxon>
        <taxon>Eurotiales</taxon>
        <taxon>Aspergillaceae</taxon>
        <taxon>Aspergillus</taxon>
        <taxon>Aspergillus subgen. Fumigati</taxon>
    </lineage>
</organism>
<keyword evidence="2" id="KW-1185">Reference proteome</keyword>
<dbReference type="VEuPathDB" id="FungiDB:ACLA_042630"/>
<proteinExistence type="predicted"/>
<evidence type="ECO:0000313" key="2">
    <source>
        <dbReference type="Proteomes" id="UP000006701"/>
    </source>
</evidence>
<gene>
    <name evidence="1" type="ORF">ACLA_042630</name>
</gene>
<dbReference type="GeneID" id="4703196"/>
<dbReference type="EMBL" id="DS027056">
    <property type="protein sequence ID" value="EAW10040.1"/>
    <property type="molecule type" value="Genomic_DNA"/>
</dbReference>
<name>A1CLL6_ASPCL</name>
<dbReference type="Proteomes" id="UP000006701">
    <property type="component" value="Unassembled WGS sequence"/>
</dbReference>
<dbReference type="HOGENOM" id="CLU_1895686_0_0_1"/>
<accession>A1CLL6</accession>
<dbReference type="RefSeq" id="XP_001271466.1">
    <property type="nucleotide sequence ID" value="XM_001271465.1"/>
</dbReference>